<feature type="domain" description="Serine aminopeptidase S33" evidence="2">
    <location>
        <begin position="79"/>
        <end position="337"/>
    </location>
</feature>
<dbReference type="Pfam" id="PF12146">
    <property type="entry name" value="Hydrolase_4"/>
    <property type="match status" value="1"/>
</dbReference>
<sequence>MGKTLARNRSFVMRWALPTIGLITLSACTATDISATPYEKAEAATIIATYSPPLPETWEWREAPFDDGTLRWGIATAEEPKGTLLFLPGFSQFIELEADLLTKWHAAGYTVVALDLPGQGQSDGRQDYPTLPWSGDMSAYGDVIAAFAAGNLADLPRPFIPIAYSFAGNAVLHAITEETLTADAVVLMMPAFRVRTGPWPEFPAFPFLAVADGLGFGEALVPTSQEFRLDTELFSATPVCRFRPDRSYLTNAYFLTRPEYQVSPPTIAWVNGLERSGYSFANTSALEEVSVPILTLIAGKDALIDNSRTRTICSSKLSNCTLIEFSEAGHCTYTEPDSHIQIVADRVIRFADTLTQQDTASAESAPETNQ</sequence>
<evidence type="ECO:0000259" key="2">
    <source>
        <dbReference type="Pfam" id="PF12146"/>
    </source>
</evidence>
<dbReference type="OrthoDB" id="9788260at2"/>
<dbReference type="eggNOG" id="COG2267">
    <property type="taxonomic scope" value="Bacteria"/>
</dbReference>
<dbReference type="AlphaFoldDB" id="E0TI39"/>
<feature type="chain" id="PRO_5003140693" evidence="1">
    <location>
        <begin position="30"/>
        <end position="370"/>
    </location>
</feature>
<dbReference type="SUPFAM" id="SSF53474">
    <property type="entry name" value="alpha/beta-Hydrolases"/>
    <property type="match status" value="1"/>
</dbReference>
<dbReference type="HOGENOM" id="CLU_747722_0_0_5"/>
<dbReference type="EMBL" id="CP002156">
    <property type="protein sequence ID" value="ADM09378.1"/>
    <property type="molecule type" value="Genomic_DNA"/>
</dbReference>
<keyword evidence="1" id="KW-0732">Signal</keyword>
<dbReference type="RefSeq" id="WP_013300352.1">
    <property type="nucleotide sequence ID" value="NC_014414.1"/>
</dbReference>
<accession>E0TI39</accession>
<reference evidence="4" key="1">
    <citation type="submission" date="2010-08" db="EMBL/GenBank/DDBJ databases">
        <title>Genome sequence of Parvularcula bermudensis HTCC2503.</title>
        <authorList>
            <person name="Kang D.-M."/>
            <person name="Oh H.-M."/>
            <person name="Cho J.-C."/>
        </authorList>
    </citation>
    <scope>NUCLEOTIDE SEQUENCE [LARGE SCALE GENOMIC DNA]</scope>
    <source>
        <strain evidence="4">ATCC BAA-594 / HTCC2503 / KCTC 12087</strain>
    </source>
</reference>
<feature type="signal peptide" evidence="1">
    <location>
        <begin position="1"/>
        <end position="29"/>
    </location>
</feature>
<organism evidence="3 4">
    <name type="scientific">Parvularcula bermudensis (strain ATCC BAA-594 / HTCC2503 / KCTC 12087)</name>
    <dbReference type="NCBI Taxonomy" id="314260"/>
    <lineage>
        <taxon>Bacteria</taxon>
        <taxon>Pseudomonadati</taxon>
        <taxon>Pseudomonadota</taxon>
        <taxon>Alphaproteobacteria</taxon>
        <taxon>Parvularculales</taxon>
        <taxon>Parvularculaceae</taxon>
        <taxon>Parvularcula</taxon>
    </lineage>
</organism>
<dbReference type="Gene3D" id="3.40.50.1820">
    <property type="entry name" value="alpha/beta hydrolase"/>
    <property type="match status" value="1"/>
</dbReference>
<protein>
    <submittedName>
        <fullName evidence="3">Lysophospholipase L2, putative</fullName>
    </submittedName>
</protein>
<dbReference type="STRING" id="314260.PB2503_06562"/>
<gene>
    <name evidence="3" type="ordered locus">PB2503_06562</name>
</gene>
<evidence type="ECO:0000256" key="1">
    <source>
        <dbReference type="SAM" id="SignalP"/>
    </source>
</evidence>
<dbReference type="ESTHER" id="parbh-e0ti39">
    <property type="family name" value="Monoglyceridelipase_lysophospholip"/>
</dbReference>
<evidence type="ECO:0000313" key="3">
    <source>
        <dbReference type="EMBL" id="ADM09378.1"/>
    </source>
</evidence>
<evidence type="ECO:0000313" key="4">
    <source>
        <dbReference type="Proteomes" id="UP000001302"/>
    </source>
</evidence>
<proteinExistence type="predicted"/>
<dbReference type="InterPro" id="IPR029058">
    <property type="entry name" value="AB_hydrolase_fold"/>
</dbReference>
<keyword evidence="4" id="KW-1185">Reference proteome</keyword>
<reference evidence="3 4" key="2">
    <citation type="journal article" date="2011" name="J. Bacteriol.">
        <title>Complete genome sequence of strain HTCC2503T of Parvularcula bermudensis, the type species of the order "Parvularculales" in the class Alphaproteobacteria.</title>
        <authorList>
            <person name="Oh H.M."/>
            <person name="Kang I."/>
            <person name="Vergin K.L."/>
            <person name="Kang D."/>
            <person name="Rhee K.H."/>
            <person name="Giovannoni S.J."/>
            <person name="Cho J.C."/>
        </authorList>
    </citation>
    <scope>NUCLEOTIDE SEQUENCE [LARGE SCALE GENOMIC DNA]</scope>
    <source>
        <strain evidence="4">ATCC BAA-594 / HTCC2503 / KCTC 12087</strain>
    </source>
</reference>
<dbReference type="PROSITE" id="PS51257">
    <property type="entry name" value="PROKAR_LIPOPROTEIN"/>
    <property type="match status" value="1"/>
</dbReference>
<dbReference type="Proteomes" id="UP000001302">
    <property type="component" value="Chromosome"/>
</dbReference>
<dbReference type="InterPro" id="IPR022742">
    <property type="entry name" value="Hydrolase_4"/>
</dbReference>
<name>E0TI39_PARBH</name>
<dbReference type="KEGG" id="pbr:PB2503_06562"/>